<evidence type="ECO:0000256" key="2">
    <source>
        <dbReference type="ARBA" id="ARBA00022574"/>
    </source>
</evidence>
<dbReference type="PANTHER" id="PTHR22838:SF0">
    <property type="entry name" value="WD REPEAT-CONTAINING PROTEIN 26"/>
    <property type="match status" value="1"/>
</dbReference>
<feature type="compositionally biased region" description="Basic and acidic residues" evidence="5">
    <location>
        <begin position="141"/>
        <end position="150"/>
    </location>
</feature>
<dbReference type="PROSITE" id="PS50897">
    <property type="entry name" value="CTLH"/>
    <property type="match status" value="1"/>
</dbReference>
<evidence type="ECO:0000256" key="3">
    <source>
        <dbReference type="ARBA" id="ARBA00022737"/>
    </source>
</evidence>
<evidence type="ECO:0000256" key="4">
    <source>
        <dbReference type="PROSITE-ProRule" id="PRU00221"/>
    </source>
</evidence>
<dbReference type="Pfam" id="PF23627">
    <property type="entry name" value="LisH_WDR26"/>
    <property type="match status" value="1"/>
</dbReference>
<dbReference type="OrthoDB" id="972532at2759"/>
<dbReference type="InterPro" id="IPR036322">
    <property type="entry name" value="WD40_repeat_dom_sf"/>
</dbReference>
<feature type="compositionally biased region" description="Low complexity" evidence="5">
    <location>
        <begin position="63"/>
        <end position="76"/>
    </location>
</feature>
<dbReference type="PROSITE" id="PS50082">
    <property type="entry name" value="WD_REPEATS_2"/>
    <property type="match status" value="4"/>
</dbReference>
<dbReference type="AlphaFoldDB" id="A0A2P5HSI2"/>
<feature type="repeat" description="WD" evidence="4">
    <location>
        <begin position="423"/>
        <end position="457"/>
    </location>
</feature>
<dbReference type="PANTHER" id="PTHR22838">
    <property type="entry name" value="WD REPEAT PROTEIN 26-RELATED"/>
    <property type="match status" value="1"/>
</dbReference>
<comment type="caution">
    <text evidence="7">The sequence shown here is derived from an EMBL/GenBank/DDBJ whole genome shotgun (WGS) entry which is preliminary data.</text>
</comment>
<feature type="repeat" description="WD" evidence="4">
    <location>
        <begin position="373"/>
        <end position="414"/>
    </location>
</feature>
<feature type="compositionally biased region" description="Polar residues" evidence="5">
    <location>
        <begin position="117"/>
        <end position="137"/>
    </location>
</feature>
<dbReference type="STRING" id="158607.A0A2P5HSI2"/>
<dbReference type="InterPro" id="IPR015943">
    <property type="entry name" value="WD40/YVTN_repeat-like_dom_sf"/>
</dbReference>
<reference evidence="7" key="1">
    <citation type="submission" date="2017-09" db="EMBL/GenBank/DDBJ databases">
        <title>Polyketide synthases of a Diaporthe helianthi virulent isolate.</title>
        <authorList>
            <person name="Baroncelli R."/>
        </authorList>
    </citation>
    <scope>NUCLEOTIDE SEQUENCE [LARGE SCALE GENOMIC DNA]</scope>
    <source>
        <strain evidence="7">7/96</strain>
    </source>
</reference>
<dbReference type="PROSITE" id="PS50294">
    <property type="entry name" value="WD_REPEATS_REGION"/>
    <property type="match status" value="2"/>
</dbReference>
<evidence type="ECO:0000259" key="6">
    <source>
        <dbReference type="PROSITE" id="PS50897"/>
    </source>
</evidence>
<dbReference type="InterPro" id="IPR006594">
    <property type="entry name" value="LisH"/>
</dbReference>
<comment type="function">
    <text evidence="1">Involved in the proteasome-dependent degradation of fructose-1,6-bisphosphatase.</text>
</comment>
<accession>A0A2P5HSI2</accession>
<feature type="region of interest" description="Disordered" evidence="5">
    <location>
        <begin position="1"/>
        <end position="150"/>
    </location>
</feature>
<dbReference type="PROSITE" id="PS50896">
    <property type="entry name" value="LISH"/>
    <property type="match status" value="1"/>
</dbReference>
<dbReference type="SMART" id="SM00320">
    <property type="entry name" value="WD40"/>
    <property type="match status" value="7"/>
</dbReference>
<dbReference type="InParanoid" id="A0A2P5HSI2"/>
<dbReference type="PROSITE" id="PS00678">
    <property type="entry name" value="WD_REPEATS_1"/>
    <property type="match status" value="1"/>
</dbReference>
<dbReference type="SMART" id="SM00668">
    <property type="entry name" value="CTLH"/>
    <property type="match status" value="1"/>
</dbReference>
<feature type="repeat" description="WD" evidence="4">
    <location>
        <begin position="628"/>
        <end position="661"/>
    </location>
</feature>
<dbReference type="InterPro" id="IPR001680">
    <property type="entry name" value="WD40_rpt"/>
</dbReference>
<protein>
    <submittedName>
        <fullName evidence="7">WD domain-containing protein</fullName>
    </submittedName>
</protein>
<evidence type="ECO:0000313" key="7">
    <source>
        <dbReference type="EMBL" id="POS73211.1"/>
    </source>
</evidence>
<evidence type="ECO:0000256" key="5">
    <source>
        <dbReference type="SAM" id="MobiDB-lite"/>
    </source>
</evidence>
<dbReference type="EMBL" id="MAVT02000841">
    <property type="protein sequence ID" value="POS73211.1"/>
    <property type="molecule type" value="Genomic_DNA"/>
</dbReference>
<evidence type="ECO:0000313" key="8">
    <source>
        <dbReference type="Proteomes" id="UP000094444"/>
    </source>
</evidence>
<organism evidence="7 8">
    <name type="scientific">Diaporthe helianthi</name>
    <dbReference type="NCBI Taxonomy" id="158607"/>
    <lineage>
        <taxon>Eukaryota</taxon>
        <taxon>Fungi</taxon>
        <taxon>Dikarya</taxon>
        <taxon>Ascomycota</taxon>
        <taxon>Pezizomycotina</taxon>
        <taxon>Sordariomycetes</taxon>
        <taxon>Sordariomycetidae</taxon>
        <taxon>Diaporthales</taxon>
        <taxon>Diaporthaceae</taxon>
        <taxon>Diaporthe</taxon>
    </lineage>
</organism>
<dbReference type="Proteomes" id="UP000094444">
    <property type="component" value="Unassembled WGS sequence"/>
</dbReference>
<keyword evidence="3" id="KW-0677">Repeat</keyword>
<keyword evidence="2 4" id="KW-0853">WD repeat</keyword>
<feature type="repeat" description="WD" evidence="4">
    <location>
        <begin position="601"/>
        <end position="627"/>
    </location>
</feature>
<feature type="domain" description="CTLH" evidence="6">
    <location>
        <begin position="186"/>
        <end position="257"/>
    </location>
</feature>
<dbReference type="GO" id="GO:0034657">
    <property type="term" value="C:GID complex"/>
    <property type="evidence" value="ECO:0007669"/>
    <property type="project" value="TreeGrafter"/>
</dbReference>
<dbReference type="Pfam" id="PF00400">
    <property type="entry name" value="WD40"/>
    <property type="match status" value="4"/>
</dbReference>
<dbReference type="SUPFAM" id="SSF50978">
    <property type="entry name" value="WD40 repeat-like"/>
    <property type="match status" value="1"/>
</dbReference>
<sequence>MRPAFSAAASQRHAIDPAVNPSSPDPTRHRPRASNADPAARQVLGRRRRAEADDGSAQLPEGASSSHATHNTTSDSRASKRTRTGSMSADGDGEASSNGTTRAVITEPRAPQRSFPVPSTNGTHKAGTSSVNGSLQNGKAAARDPPRDYIGHDREEVTRLMIQALSEMGYQSAAENLSRESGYELESPTVAAFRASVLSGKWTEAEQLLFGAAAAGEGANRAGNGLVLAEGVDRDDMRFRIRQQKFLELLEQGDYRPALTVLRNELTPLNRNGAESLSPLVMCRTPEDVKTKAAWDGAHGESRHNLLSQLSRCISPSVMLPEHRLAVLLQQFKDQQAESCIWHTSSSSPSLYSDHTCEPNRFPTEVLTEFVEPSIHKKEIWQIRFSHNGKFLAGCGSGGTVYIWDMGTLQMSLSLTDLGINGVGNIAWSPDDSKIVTCGRDGCARIWDMTNGEELQRLERFSEPISSCVWAPDGRSFVLGAFDRERSLCSWNLRGEKLYTWSKKNRTEDLAISADGRYLVAMDDEVHVHVYDFLAKSLKYDMPLPCRPTSVSITKDSKYLLVNLQDGEARVYDIASRTCVQKYKGHSGGEFLIRSNLGGANENFVVSGSEDGYVYIWHKNSGHVVAKLDGHRPRCNAVAWSPTDTCLLASCGDDGFVKLWSNKARVLEQTERHAERERVGEVQGS</sequence>
<evidence type="ECO:0000256" key="1">
    <source>
        <dbReference type="ARBA" id="ARBA00002343"/>
    </source>
</evidence>
<keyword evidence="8" id="KW-1185">Reference proteome</keyword>
<dbReference type="Gene3D" id="2.130.10.10">
    <property type="entry name" value="YVTN repeat-like/Quinoprotein amine dehydrogenase"/>
    <property type="match status" value="1"/>
</dbReference>
<dbReference type="InterPro" id="IPR006595">
    <property type="entry name" value="CTLH_C"/>
</dbReference>
<dbReference type="InterPro" id="IPR051350">
    <property type="entry name" value="WD_repeat-ST_regulator"/>
</dbReference>
<dbReference type="CDD" id="cd00200">
    <property type="entry name" value="WD40"/>
    <property type="match status" value="1"/>
</dbReference>
<dbReference type="InterPro" id="IPR019775">
    <property type="entry name" value="WD40_repeat_CS"/>
</dbReference>
<name>A0A2P5HSI2_DIAHE</name>
<proteinExistence type="predicted"/>
<dbReference type="GO" id="GO:0043161">
    <property type="term" value="P:proteasome-mediated ubiquitin-dependent protein catabolic process"/>
    <property type="evidence" value="ECO:0007669"/>
    <property type="project" value="TreeGrafter"/>
</dbReference>
<gene>
    <name evidence="7" type="ORF">DHEL01_v208394</name>
</gene>